<dbReference type="PANTHER" id="PTHR10359">
    <property type="entry name" value="A/G-SPECIFIC ADENINE GLYCOSYLASE/ENDONUCLEASE III"/>
    <property type="match status" value="1"/>
</dbReference>
<keyword evidence="12" id="KW-0540">Nuclease</keyword>
<comment type="similarity">
    <text evidence="1 10">Belongs to the Nth/MutY family.</text>
</comment>
<evidence type="ECO:0000256" key="6">
    <source>
        <dbReference type="ARBA" id="ARBA00023004"/>
    </source>
</evidence>
<keyword evidence="13" id="KW-1185">Reference proteome</keyword>
<dbReference type="Proteomes" id="UP000263232">
    <property type="component" value="Chromosome"/>
</dbReference>
<comment type="cofactor">
    <cofactor evidence="10">
        <name>[4Fe-4S] cluster</name>
        <dbReference type="ChEBI" id="CHEBI:49883"/>
    </cofactor>
    <text evidence="10">Binds 1 [4Fe-4S] cluster.</text>
</comment>
<dbReference type="HAMAP" id="MF_00942">
    <property type="entry name" value="Nth"/>
    <property type="match status" value="1"/>
</dbReference>
<dbReference type="GO" id="GO:0003677">
    <property type="term" value="F:DNA binding"/>
    <property type="evidence" value="ECO:0007669"/>
    <property type="project" value="UniProtKB-UniRule"/>
</dbReference>
<evidence type="ECO:0000256" key="8">
    <source>
        <dbReference type="ARBA" id="ARBA00023204"/>
    </source>
</evidence>
<dbReference type="InterPro" id="IPR003265">
    <property type="entry name" value="HhH-GPD_domain"/>
</dbReference>
<keyword evidence="10" id="KW-0456">Lyase</keyword>
<evidence type="ECO:0000256" key="3">
    <source>
        <dbReference type="ARBA" id="ARBA00022723"/>
    </source>
</evidence>
<dbReference type="GO" id="GO:0006285">
    <property type="term" value="P:base-excision repair, AP site formation"/>
    <property type="evidence" value="ECO:0007669"/>
    <property type="project" value="TreeGrafter"/>
</dbReference>
<accession>A0A347WL81</accession>
<evidence type="ECO:0000256" key="4">
    <source>
        <dbReference type="ARBA" id="ARBA00022763"/>
    </source>
</evidence>
<dbReference type="PIRSF" id="PIRSF001435">
    <property type="entry name" value="Nth"/>
    <property type="match status" value="1"/>
</dbReference>
<evidence type="ECO:0000256" key="1">
    <source>
        <dbReference type="ARBA" id="ARBA00008343"/>
    </source>
</evidence>
<gene>
    <name evidence="10 12" type="primary">nth</name>
    <name evidence="12" type="ORF">CL176_07415</name>
</gene>
<dbReference type="GO" id="GO:0140078">
    <property type="term" value="F:class I DNA-(apurinic or apyrimidinic site) endonuclease activity"/>
    <property type="evidence" value="ECO:0007669"/>
    <property type="project" value="UniProtKB-EC"/>
</dbReference>
<comment type="catalytic activity">
    <reaction evidence="10">
        <text>2'-deoxyribonucleotide-(2'-deoxyribose 5'-phosphate)-2'-deoxyribonucleotide-DNA = a 3'-end 2'-deoxyribonucleotide-(2,3-dehydro-2,3-deoxyribose 5'-phosphate)-DNA + a 5'-end 5'-phospho-2'-deoxyribonucleoside-DNA + H(+)</text>
        <dbReference type="Rhea" id="RHEA:66592"/>
        <dbReference type="Rhea" id="RHEA-COMP:13180"/>
        <dbReference type="Rhea" id="RHEA-COMP:16897"/>
        <dbReference type="Rhea" id="RHEA-COMP:17067"/>
        <dbReference type="ChEBI" id="CHEBI:15378"/>
        <dbReference type="ChEBI" id="CHEBI:136412"/>
        <dbReference type="ChEBI" id="CHEBI:157695"/>
        <dbReference type="ChEBI" id="CHEBI:167181"/>
        <dbReference type="EC" id="4.2.99.18"/>
    </reaction>
</comment>
<dbReference type="InterPro" id="IPR004036">
    <property type="entry name" value="Endonuclease-III-like_CS2"/>
</dbReference>
<proteinExistence type="inferred from homology"/>
<protein>
    <recommendedName>
        <fullName evidence="10">Endonuclease III</fullName>
        <ecNumber evidence="10">4.2.99.18</ecNumber>
    </recommendedName>
    <alternativeName>
        <fullName evidence="10">DNA-(apurinic or apyrimidinic site) lyase</fullName>
    </alternativeName>
</protein>
<dbReference type="Gene3D" id="1.10.340.30">
    <property type="entry name" value="Hypothetical protein, domain 2"/>
    <property type="match status" value="1"/>
</dbReference>
<dbReference type="GO" id="GO:0019104">
    <property type="term" value="F:DNA N-glycosylase activity"/>
    <property type="evidence" value="ECO:0007669"/>
    <property type="project" value="UniProtKB-UniRule"/>
</dbReference>
<dbReference type="Gene3D" id="1.10.1670.10">
    <property type="entry name" value="Helix-hairpin-Helix base-excision DNA repair enzymes (C-terminal)"/>
    <property type="match status" value="1"/>
</dbReference>
<comment type="caution">
    <text evidence="10">Lacks conserved residue(s) required for the propagation of feature annotation.</text>
</comment>
<keyword evidence="10" id="KW-0238">DNA-binding</keyword>
<keyword evidence="8 10" id="KW-0234">DNA repair</keyword>
<keyword evidence="7" id="KW-0411">Iron-sulfur</keyword>
<keyword evidence="12" id="KW-0255">Endonuclease</keyword>
<dbReference type="GO" id="GO:0051539">
    <property type="term" value="F:4 iron, 4 sulfur cluster binding"/>
    <property type="evidence" value="ECO:0007669"/>
    <property type="project" value="UniProtKB-KW"/>
</dbReference>
<dbReference type="NCBIfam" id="TIGR01083">
    <property type="entry name" value="nth"/>
    <property type="match status" value="1"/>
</dbReference>
<dbReference type="InterPro" id="IPR011257">
    <property type="entry name" value="DNA_glycosylase"/>
</dbReference>
<dbReference type="EC" id="4.2.99.18" evidence="10"/>
<feature type="domain" description="HhH-GPD" evidence="11">
    <location>
        <begin position="39"/>
        <end position="187"/>
    </location>
</feature>
<dbReference type="SMART" id="SM00478">
    <property type="entry name" value="ENDO3c"/>
    <property type="match status" value="1"/>
</dbReference>
<evidence type="ECO:0000256" key="10">
    <source>
        <dbReference type="HAMAP-Rule" id="MF_00942"/>
    </source>
</evidence>
<dbReference type="PROSITE" id="PS01155">
    <property type="entry name" value="ENDONUCLEASE_III_2"/>
    <property type="match status" value="1"/>
</dbReference>
<keyword evidence="3" id="KW-0479">Metal-binding</keyword>
<name>A0A347WL81_9LACT</name>
<keyword evidence="6" id="KW-0408">Iron</keyword>
<evidence type="ECO:0000256" key="7">
    <source>
        <dbReference type="ARBA" id="ARBA00023014"/>
    </source>
</evidence>
<evidence type="ECO:0000313" key="13">
    <source>
        <dbReference type="Proteomes" id="UP000263232"/>
    </source>
</evidence>
<dbReference type="FunFam" id="1.10.340.30:FF:000001">
    <property type="entry name" value="Endonuclease III"/>
    <property type="match status" value="1"/>
</dbReference>
<dbReference type="EMBL" id="CP023434">
    <property type="protein sequence ID" value="AXY25838.1"/>
    <property type="molecule type" value="Genomic_DNA"/>
</dbReference>
<evidence type="ECO:0000259" key="11">
    <source>
        <dbReference type="SMART" id="SM00478"/>
    </source>
</evidence>
<dbReference type="InterPro" id="IPR005759">
    <property type="entry name" value="Nth"/>
</dbReference>
<dbReference type="InterPro" id="IPR023170">
    <property type="entry name" value="HhH_base_excis_C"/>
</dbReference>
<dbReference type="Pfam" id="PF00730">
    <property type="entry name" value="HhH-GPD"/>
    <property type="match status" value="1"/>
</dbReference>
<evidence type="ECO:0000256" key="9">
    <source>
        <dbReference type="ARBA" id="ARBA00023295"/>
    </source>
</evidence>
<evidence type="ECO:0000313" key="12">
    <source>
        <dbReference type="EMBL" id="AXY25838.1"/>
    </source>
</evidence>
<reference evidence="12 13" key="1">
    <citation type="submission" date="2017-09" db="EMBL/GenBank/DDBJ databases">
        <title>Complete genome sequence of Oxytococcus suis strain ZY16052.</title>
        <authorList>
            <person name="Li F."/>
        </authorList>
    </citation>
    <scope>NUCLEOTIDE SEQUENCE [LARGE SCALE GENOMIC DNA]</scope>
    <source>
        <strain evidence="12 13">ZY16052</strain>
    </source>
</reference>
<keyword evidence="5 10" id="KW-0378">Hydrolase</keyword>
<comment type="function">
    <text evidence="10">DNA repair enzyme that has both DNA N-glycosylase activity and AP-lyase activity. The DNA N-glycosylase activity releases various damaged pyrimidines from DNA by cleaving the N-glycosidic bond, leaving an AP (apurinic/apyrimidinic) site. The AP-lyase activity cleaves the phosphodiester bond 3' to the AP site by a beta-elimination, leaving a 3'-terminal unsaturated sugar and a product with a terminal 5'-phosphate.</text>
</comment>
<keyword evidence="4 10" id="KW-0227">DNA damage</keyword>
<dbReference type="AlphaFoldDB" id="A0A347WL81"/>
<dbReference type="PANTHER" id="PTHR10359:SF18">
    <property type="entry name" value="ENDONUCLEASE III"/>
    <property type="match status" value="1"/>
</dbReference>
<dbReference type="KEGG" id="abae:CL176_07415"/>
<keyword evidence="9 10" id="KW-0326">Glycosidase</keyword>
<dbReference type="InterPro" id="IPR000445">
    <property type="entry name" value="HhH_motif"/>
</dbReference>
<dbReference type="OrthoDB" id="9800977at2"/>
<dbReference type="CDD" id="cd00056">
    <property type="entry name" value="ENDO3c"/>
    <property type="match status" value="1"/>
</dbReference>
<sequence>MLTSEELIEALRRMDELIPNAASELQFDDPFHLLIAVILSAQTTDKAVNALAPALFERFPTAEAMAAVEPAEIEPYIQSIGLFRNKAKFLSGTARKIAYDFHGEVPHTRKELESLPGVGRKTASVVLSVAFDQPAIAVDTHVERVAKRLKIVPENATPRQVENILMEKLPEKMWSHAHQLLVLFGRYYCTAHSEACASFIDYEDVVAQYE</sequence>
<dbReference type="SUPFAM" id="SSF48150">
    <property type="entry name" value="DNA-glycosylase"/>
    <property type="match status" value="1"/>
</dbReference>
<dbReference type="GO" id="GO:0046872">
    <property type="term" value="F:metal ion binding"/>
    <property type="evidence" value="ECO:0007669"/>
    <property type="project" value="UniProtKB-KW"/>
</dbReference>
<dbReference type="Pfam" id="PF00633">
    <property type="entry name" value="HHH"/>
    <property type="match status" value="1"/>
</dbReference>
<keyword evidence="2" id="KW-0004">4Fe-4S</keyword>
<organism evidence="12 13">
    <name type="scientific">Suicoccus acidiformans</name>
    <dbReference type="NCBI Taxonomy" id="2036206"/>
    <lineage>
        <taxon>Bacteria</taxon>
        <taxon>Bacillati</taxon>
        <taxon>Bacillota</taxon>
        <taxon>Bacilli</taxon>
        <taxon>Lactobacillales</taxon>
        <taxon>Aerococcaceae</taxon>
        <taxon>Suicoccus</taxon>
    </lineage>
</organism>
<dbReference type="RefSeq" id="WP_118990738.1">
    <property type="nucleotide sequence ID" value="NZ_CP023434.1"/>
</dbReference>
<evidence type="ECO:0000256" key="5">
    <source>
        <dbReference type="ARBA" id="ARBA00022801"/>
    </source>
</evidence>
<evidence type="ECO:0000256" key="2">
    <source>
        <dbReference type="ARBA" id="ARBA00022485"/>
    </source>
</evidence>